<dbReference type="Pfam" id="PF24636">
    <property type="entry name" value="DUF7633"/>
    <property type="match status" value="1"/>
</dbReference>
<accession>A0A1E7F3W6</accession>
<feature type="region of interest" description="Disordered" evidence="1">
    <location>
        <begin position="272"/>
        <end position="304"/>
    </location>
</feature>
<feature type="domain" description="DUF7633" evidence="3">
    <location>
        <begin position="334"/>
        <end position="459"/>
    </location>
</feature>
<feature type="compositionally biased region" description="Low complexity" evidence="1">
    <location>
        <begin position="272"/>
        <end position="286"/>
    </location>
</feature>
<evidence type="ECO:0000256" key="2">
    <source>
        <dbReference type="SAM" id="SignalP"/>
    </source>
</evidence>
<evidence type="ECO:0000313" key="5">
    <source>
        <dbReference type="Proteomes" id="UP000095751"/>
    </source>
</evidence>
<dbReference type="KEGG" id="fcy:FRACYDRAFT_270483"/>
<gene>
    <name evidence="4" type="ORF">FRACYDRAFT_270483</name>
</gene>
<proteinExistence type="predicted"/>
<dbReference type="Proteomes" id="UP000095751">
    <property type="component" value="Unassembled WGS sequence"/>
</dbReference>
<evidence type="ECO:0000256" key="1">
    <source>
        <dbReference type="SAM" id="MobiDB-lite"/>
    </source>
</evidence>
<evidence type="ECO:0000259" key="3">
    <source>
        <dbReference type="Pfam" id="PF24636"/>
    </source>
</evidence>
<dbReference type="InParanoid" id="A0A1E7F3W6"/>
<feature type="non-terminal residue" evidence="4">
    <location>
        <position position="1"/>
    </location>
</feature>
<protein>
    <recommendedName>
        <fullName evidence="3">DUF7633 domain-containing protein</fullName>
    </recommendedName>
</protein>
<evidence type="ECO:0000313" key="4">
    <source>
        <dbReference type="EMBL" id="OEU12826.1"/>
    </source>
</evidence>
<keyword evidence="2" id="KW-0732">Signal</keyword>
<keyword evidence="5" id="KW-1185">Reference proteome</keyword>
<feature type="compositionally biased region" description="Polar residues" evidence="1">
    <location>
        <begin position="287"/>
        <end position="304"/>
    </location>
</feature>
<dbReference type="AlphaFoldDB" id="A0A1E7F3W6"/>
<organism evidence="4 5">
    <name type="scientific">Fragilariopsis cylindrus CCMP1102</name>
    <dbReference type="NCBI Taxonomy" id="635003"/>
    <lineage>
        <taxon>Eukaryota</taxon>
        <taxon>Sar</taxon>
        <taxon>Stramenopiles</taxon>
        <taxon>Ochrophyta</taxon>
        <taxon>Bacillariophyta</taxon>
        <taxon>Bacillariophyceae</taxon>
        <taxon>Bacillariophycidae</taxon>
        <taxon>Bacillariales</taxon>
        <taxon>Bacillariaceae</taxon>
        <taxon>Fragilariopsis</taxon>
    </lineage>
</organism>
<dbReference type="InterPro" id="IPR056050">
    <property type="entry name" value="DUF7633"/>
</dbReference>
<sequence length="481" mass="53596">MKTSYSITALSLFLSVSSSLGEENCFGREEVATKLDFFNSVVTTNTLQEPGGIIKYEDIGFVRDRKVDLVVSVVEGTTYYSDRADVRNGKKGEFGQINIMKKENDNKGQDGTADFNFCFYDHETEELATVDSFRFSFYDIDERNEADDGIKEKIRFDTNQVTDFILYPNEQESEVILSCEDGTTAVPCADGVRTVFHSSTKGTGGDNPTDPTTLTEQQKKRSVALTFKDTSCFTITFDHYCGVDKCRWYGGGNFLFSGNADEQFIDEGECVTSPPKVTSSPTVSPTMNPTKEPTASPTKNPTMDPTSKLVENGADEDDDFFLPPICPDDVKLIKQVGITAFPEFKKTPAVKIISQDTSTVTVKLQQTWMESTMIDSIYYEYKENVFDLKCYEVADVDLNTTYDTITIQCNVMNPTAYLEICVADDITKEFLTLEDDGTVPKCCHSTEENIPTVCYSLEINCVTGCAETASRRNLLRGGFFS</sequence>
<name>A0A1E7F3W6_9STRA</name>
<feature type="region of interest" description="Disordered" evidence="1">
    <location>
        <begin position="197"/>
        <end position="217"/>
    </location>
</feature>
<feature type="compositionally biased region" description="Low complexity" evidence="1">
    <location>
        <begin position="206"/>
        <end position="215"/>
    </location>
</feature>
<dbReference type="OrthoDB" id="53607at2759"/>
<feature type="signal peptide" evidence="2">
    <location>
        <begin position="1"/>
        <end position="21"/>
    </location>
</feature>
<feature type="chain" id="PRO_5009192624" description="DUF7633 domain-containing protein" evidence="2">
    <location>
        <begin position="22"/>
        <end position="481"/>
    </location>
</feature>
<dbReference type="EMBL" id="KV784364">
    <property type="protein sequence ID" value="OEU12826.1"/>
    <property type="molecule type" value="Genomic_DNA"/>
</dbReference>
<reference evidence="4 5" key="1">
    <citation type="submission" date="2016-09" db="EMBL/GenBank/DDBJ databases">
        <title>Extensive genetic diversity and differential bi-allelic expression allows diatom success in the polar Southern Ocean.</title>
        <authorList>
            <consortium name="DOE Joint Genome Institute"/>
            <person name="Mock T."/>
            <person name="Otillar R.P."/>
            <person name="Strauss J."/>
            <person name="Dupont C."/>
            <person name="Frickenhaus S."/>
            <person name="Maumus F."/>
            <person name="Mcmullan M."/>
            <person name="Sanges R."/>
            <person name="Schmutz J."/>
            <person name="Toseland A."/>
            <person name="Valas R."/>
            <person name="Veluchamy A."/>
            <person name="Ward B.J."/>
            <person name="Allen A."/>
            <person name="Barry K."/>
            <person name="Falciatore A."/>
            <person name="Ferrante M."/>
            <person name="Fortunato A.E."/>
            <person name="Gloeckner G."/>
            <person name="Gruber A."/>
            <person name="Hipkin R."/>
            <person name="Janech M."/>
            <person name="Kroth P."/>
            <person name="Leese F."/>
            <person name="Lindquist E."/>
            <person name="Lyon B.R."/>
            <person name="Martin J."/>
            <person name="Mayer C."/>
            <person name="Parker M."/>
            <person name="Quesneville H."/>
            <person name="Raymond J."/>
            <person name="Uhlig C."/>
            <person name="Valentin K.U."/>
            <person name="Worden A.Z."/>
            <person name="Armbrust E.V."/>
            <person name="Bowler C."/>
            <person name="Green B."/>
            <person name="Moulton V."/>
            <person name="Van Oosterhout C."/>
            <person name="Grigoriev I."/>
        </authorList>
    </citation>
    <scope>NUCLEOTIDE SEQUENCE [LARGE SCALE GENOMIC DNA]</scope>
    <source>
        <strain evidence="4 5">CCMP1102</strain>
    </source>
</reference>